<dbReference type="EMBL" id="LR586016">
    <property type="protein sequence ID" value="VIP03616.1"/>
    <property type="molecule type" value="Genomic_DNA"/>
</dbReference>
<evidence type="ECO:0000313" key="1">
    <source>
        <dbReference type="EMBL" id="VIP03616.1"/>
    </source>
</evidence>
<dbReference type="Proteomes" id="UP000464378">
    <property type="component" value="Chromosome"/>
</dbReference>
<gene>
    <name evidence="1" type="ORF">GMBLW1_03440</name>
</gene>
<sequence length="140" mass="16169">MLTPLQAGQIPSFLRRYRLSGSRFLGMRIRPQKHQNPLVEIRLSVRLIDATATGKPTRTRLRIVLTDASEYRFQKRPNADKQVLRRIDLAYLSGQFFFCLDSYLEENERPAIHDFRASDAYVAASEMAYEILPPKPKASQ</sequence>
<name>A0A6C2YQ67_9BACT</name>
<proteinExistence type="predicted"/>
<dbReference type="KEGG" id="tim:GMBLW1_03440"/>
<reference evidence="1" key="1">
    <citation type="submission" date="2019-04" db="EMBL/GenBank/DDBJ databases">
        <authorList>
            <consortium name="Science for Life Laboratories"/>
        </authorList>
    </citation>
    <scope>NUCLEOTIDE SEQUENCE</scope>
    <source>
        <strain evidence="1">MBLW1</strain>
    </source>
</reference>
<dbReference type="AlphaFoldDB" id="A0A6C2YQ67"/>
<dbReference type="InParanoid" id="A0A6C2YQ67"/>
<protein>
    <submittedName>
        <fullName evidence="1">Uncharacterized protein</fullName>
    </submittedName>
</protein>
<evidence type="ECO:0000313" key="2">
    <source>
        <dbReference type="Proteomes" id="UP000464378"/>
    </source>
</evidence>
<accession>A0A6C2YQ67</accession>
<dbReference type="EMBL" id="LR593887">
    <property type="protein sequence ID" value="VTS04600.1"/>
    <property type="molecule type" value="Genomic_DNA"/>
</dbReference>
<organism evidence="1">
    <name type="scientific">Tuwongella immobilis</name>
    <dbReference type="NCBI Taxonomy" id="692036"/>
    <lineage>
        <taxon>Bacteria</taxon>
        <taxon>Pseudomonadati</taxon>
        <taxon>Planctomycetota</taxon>
        <taxon>Planctomycetia</taxon>
        <taxon>Gemmatales</taxon>
        <taxon>Gemmataceae</taxon>
        <taxon>Tuwongella</taxon>
    </lineage>
</organism>
<keyword evidence="2" id="KW-1185">Reference proteome</keyword>
<dbReference type="RefSeq" id="WP_162658789.1">
    <property type="nucleotide sequence ID" value="NZ_LR593887.1"/>
</dbReference>